<feature type="domain" description="ABC transmembrane type-1" evidence="13">
    <location>
        <begin position="75"/>
        <end position="264"/>
    </location>
</feature>
<evidence type="ECO:0000256" key="9">
    <source>
        <dbReference type="ARBA" id="ARBA00022989"/>
    </source>
</evidence>
<keyword evidence="9 11" id="KW-1133">Transmembrane helix</keyword>
<evidence type="ECO:0000256" key="8">
    <source>
        <dbReference type="ARBA" id="ARBA00022840"/>
    </source>
</evidence>
<comment type="caution">
    <text evidence="14">The sequence shown here is derived from an EMBL/GenBank/DDBJ whole genome shotgun (WGS) entry which is preliminary data.</text>
</comment>
<proteinExistence type="inferred from homology"/>
<feature type="transmembrane region" description="Helical" evidence="11">
    <location>
        <begin position="15"/>
        <end position="37"/>
    </location>
</feature>
<dbReference type="GO" id="GO:0055085">
    <property type="term" value="P:transmembrane transport"/>
    <property type="evidence" value="ECO:0007669"/>
    <property type="project" value="InterPro"/>
</dbReference>
<dbReference type="InterPro" id="IPR003593">
    <property type="entry name" value="AAA+_ATPase"/>
</dbReference>
<name>A0A147EPD7_9MICO</name>
<accession>A0A147EPD7</accession>
<dbReference type="GO" id="GO:0005886">
    <property type="term" value="C:plasma membrane"/>
    <property type="evidence" value="ECO:0007669"/>
    <property type="project" value="UniProtKB-SubCell"/>
</dbReference>
<dbReference type="SUPFAM" id="SSF161098">
    <property type="entry name" value="MetI-like"/>
    <property type="match status" value="1"/>
</dbReference>
<keyword evidence="6 11" id="KW-0812">Transmembrane</keyword>
<dbReference type="OrthoDB" id="3677453at2"/>
<comment type="similarity">
    <text evidence="11">Belongs to the binding-protein-dependent transport system permease family.</text>
</comment>
<dbReference type="CDD" id="cd06261">
    <property type="entry name" value="TM_PBP2"/>
    <property type="match status" value="1"/>
</dbReference>
<evidence type="ECO:0000256" key="3">
    <source>
        <dbReference type="ARBA" id="ARBA00005417"/>
    </source>
</evidence>
<sequence length="562" mass="59302">MPDTASRARRRFSPALRVGLALGGVLVLVAVLAPILLTDSATQLTGDRRLGPSAAHWFGTDDLGRDILARALVATRLTLIMSAIATAISVVCGVFVGGVVWLIPSRLRDIVLRIIDACVAFPALVLALIIAAILGPGTVSAIIAIGVAGIPSFARIAANLTGGVVHRDFVVTARLLGVRGFSIFSRHLLPNISGPLLMLTTSSFALSLLEISSLSFVGLGVQSPDFDYGRVLSESLATIYVQPWGAVAPAAMLIVAGVTAMLIGDGIASTLDPVRRARRSAPRADGSPVAPDADVVLAVDRLVVESPSGTPIVRGVSFTVRRGEILGLVGESGSGKSMTAMAIAGLLPDGVSATAERLRLGDLDLGGTVPPQRLATELGLVFQDPGTTFNPSLRMQGQLSEVLKVHLGIRGRAANERLAAALREVRVRDAETRVKQYPHQWSGGMLQRASIASAMLTDPKLIIADEATTALDVTVQAEVLRQFKAINRRAGTAMLFISHDIGVVQELCDRVIVMRGGVHIEEVLGSQLKTGDVRHPYTKQLLASAPTIARARTNDQKEDRHA</sequence>
<protein>
    <submittedName>
        <fullName evidence="14">Peptide ABC transporter ATP-binding protein</fullName>
    </submittedName>
</protein>
<feature type="domain" description="ABC transporter" evidence="12">
    <location>
        <begin position="297"/>
        <end position="541"/>
    </location>
</feature>
<dbReference type="Gene3D" id="3.40.50.300">
    <property type="entry name" value="P-loop containing nucleotide triphosphate hydrolases"/>
    <property type="match status" value="1"/>
</dbReference>
<dbReference type="InterPro" id="IPR003439">
    <property type="entry name" value="ABC_transporter-like_ATP-bd"/>
</dbReference>
<evidence type="ECO:0000256" key="2">
    <source>
        <dbReference type="ARBA" id="ARBA00004202"/>
    </source>
</evidence>
<dbReference type="PANTHER" id="PTHR43297">
    <property type="entry name" value="OLIGOPEPTIDE TRANSPORT ATP-BINDING PROTEIN APPD"/>
    <property type="match status" value="1"/>
</dbReference>
<dbReference type="InterPro" id="IPR035906">
    <property type="entry name" value="MetI-like_sf"/>
</dbReference>
<dbReference type="AlphaFoldDB" id="A0A147EPD7"/>
<dbReference type="Proteomes" id="UP000070810">
    <property type="component" value="Unassembled WGS sequence"/>
</dbReference>
<dbReference type="EMBL" id="LDRK01000024">
    <property type="protein sequence ID" value="KTR86342.1"/>
    <property type="molecule type" value="Genomic_DNA"/>
</dbReference>
<evidence type="ECO:0000256" key="1">
    <source>
        <dbReference type="ARBA" id="ARBA00004141"/>
    </source>
</evidence>
<keyword evidence="7" id="KW-0547">Nucleotide-binding</keyword>
<dbReference type="PANTHER" id="PTHR43297:SF2">
    <property type="entry name" value="DIPEPTIDE TRANSPORT ATP-BINDING PROTEIN DPPD"/>
    <property type="match status" value="1"/>
</dbReference>
<evidence type="ECO:0000256" key="4">
    <source>
        <dbReference type="ARBA" id="ARBA00022448"/>
    </source>
</evidence>
<dbReference type="PATRIC" id="fig|1079994.3.peg.1145"/>
<evidence type="ECO:0000256" key="11">
    <source>
        <dbReference type="RuleBase" id="RU363032"/>
    </source>
</evidence>
<organism evidence="14 15">
    <name type="scientific">Leucobacter chromiiresistens</name>
    <dbReference type="NCBI Taxonomy" id="1079994"/>
    <lineage>
        <taxon>Bacteria</taxon>
        <taxon>Bacillati</taxon>
        <taxon>Actinomycetota</taxon>
        <taxon>Actinomycetes</taxon>
        <taxon>Micrococcales</taxon>
        <taxon>Microbacteriaceae</taxon>
        <taxon>Leucobacter</taxon>
    </lineage>
</organism>
<evidence type="ECO:0000256" key="5">
    <source>
        <dbReference type="ARBA" id="ARBA00022475"/>
    </source>
</evidence>
<keyword evidence="15" id="KW-1185">Reference proteome</keyword>
<feature type="transmembrane region" description="Helical" evidence="11">
    <location>
        <begin position="79"/>
        <end position="103"/>
    </location>
</feature>
<dbReference type="RefSeq" id="WP_058593545.1">
    <property type="nucleotide sequence ID" value="NZ_LDRK01000024.1"/>
</dbReference>
<dbReference type="SMART" id="SM00382">
    <property type="entry name" value="AAA"/>
    <property type="match status" value="1"/>
</dbReference>
<dbReference type="PROSITE" id="PS50928">
    <property type="entry name" value="ABC_TM1"/>
    <property type="match status" value="1"/>
</dbReference>
<evidence type="ECO:0000259" key="13">
    <source>
        <dbReference type="PROSITE" id="PS50928"/>
    </source>
</evidence>
<evidence type="ECO:0000313" key="14">
    <source>
        <dbReference type="EMBL" id="KTR86342.1"/>
    </source>
</evidence>
<evidence type="ECO:0000313" key="15">
    <source>
        <dbReference type="Proteomes" id="UP000070810"/>
    </source>
</evidence>
<dbReference type="SUPFAM" id="SSF52540">
    <property type="entry name" value="P-loop containing nucleoside triphosphate hydrolases"/>
    <property type="match status" value="1"/>
</dbReference>
<dbReference type="InterPro" id="IPR050388">
    <property type="entry name" value="ABC_Ni/Peptide_Import"/>
</dbReference>
<dbReference type="Pfam" id="PF00005">
    <property type="entry name" value="ABC_tran"/>
    <property type="match status" value="1"/>
</dbReference>
<reference evidence="14 15" key="1">
    <citation type="journal article" date="2016" name="Front. Microbiol.">
        <title>Genomic Resource of Rice Seed Associated Bacteria.</title>
        <authorList>
            <person name="Midha S."/>
            <person name="Bansal K."/>
            <person name="Sharma S."/>
            <person name="Kumar N."/>
            <person name="Patil P.P."/>
            <person name="Chaudhry V."/>
            <person name="Patil P.B."/>
        </authorList>
    </citation>
    <scope>NUCLEOTIDE SEQUENCE [LARGE SCALE GENOMIC DNA]</scope>
    <source>
        <strain evidence="14 15">NS354</strain>
    </source>
</reference>
<dbReference type="Gene3D" id="1.10.3720.10">
    <property type="entry name" value="MetI-like"/>
    <property type="match status" value="1"/>
</dbReference>
<keyword evidence="5" id="KW-1003">Cell membrane</keyword>
<dbReference type="GO" id="GO:0016887">
    <property type="term" value="F:ATP hydrolysis activity"/>
    <property type="evidence" value="ECO:0007669"/>
    <property type="project" value="InterPro"/>
</dbReference>
<comment type="similarity">
    <text evidence="3">Belongs to the ABC transporter superfamily.</text>
</comment>
<keyword evidence="8 14" id="KW-0067">ATP-binding</keyword>
<evidence type="ECO:0000256" key="7">
    <source>
        <dbReference type="ARBA" id="ARBA00022741"/>
    </source>
</evidence>
<evidence type="ECO:0000256" key="10">
    <source>
        <dbReference type="ARBA" id="ARBA00023136"/>
    </source>
</evidence>
<evidence type="ECO:0000256" key="6">
    <source>
        <dbReference type="ARBA" id="ARBA00022692"/>
    </source>
</evidence>
<dbReference type="Pfam" id="PF00528">
    <property type="entry name" value="BPD_transp_1"/>
    <property type="match status" value="1"/>
</dbReference>
<dbReference type="GO" id="GO:0005524">
    <property type="term" value="F:ATP binding"/>
    <property type="evidence" value="ECO:0007669"/>
    <property type="project" value="UniProtKB-KW"/>
</dbReference>
<dbReference type="InterPro" id="IPR027417">
    <property type="entry name" value="P-loop_NTPase"/>
</dbReference>
<dbReference type="PROSITE" id="PS50893">
    <property type="entry name" value="ABC_TRANSPORTER_2"/>
    <property type="match status" value="1"/>
</dbReference>
<evidence type="ECO:0000259" key="12">
    <source>
        <dbReference type="PROSITE" id="PS50893"/>
    </source>
</evidence>
<dbReference type="InterPro" id="IPR000515">
    <property type="entry name" value="MetI-like"/>
</dbReference>
<comment type="subcellular location">
    <subcellularLocation>
        <location evidence="11">Cell membrane</location>
        <topology evidence="11">Multi-pass membrane protein</topology>
    </subcellularLocation>
    <subcellularLocation>
        <location evidence="2">Cell membrane</location>
        <topology evidence="2">Peripheral membrane protein</topology>
    </subcellularLocation>
    <subcellularLocation>
        <location evidence="1">Membrane</location>
        <topology evidence="1">Multi-pass membrane protein</topology>
    </subcellularLocation>
</comment>
<keyword evidence="10 11" id="KW-0472">Membrane</keyword>
<dbReference type="CDD" id="cd03257">
    <property type="entry name" value="ABC_NikE_OppD_transporters"/>
    <property type="match status" value="1"/>
</dbReference>
<gene>
    <name evidence="14" type="ORF">NS354_05295</name>
</gene>
<keyword evidence="4 11" id="KW-0813">Transport</keyword>